<dbReference type="SMART" id="SM01332">
    <property type="entry name" value="Cyclin_C"/>
    <property type="match status" value="1"/>
</dbReference>
<evidence type="ECO:0000259" key="4">
    <source>
        <dbReference type="SMART" id="SM00385"/>
    </source>
</evidence>
<evidence type="ECO:0000256" key="2">
    <source>
        <dbReference type="RuleBase" id="RU000383"/>
    </source>
</evidence>
<feature type="compositionally biased region" description="Acidic residues" evidence="3">
    <location>
        <begin position="325"/>
        <end position="336"/>
    </location>
</feature>
<dbReference type="InterPro" id="IPR039361">
    <property type="entry name" value="Cyclin"/>
</dbReference>
<protein>
    <recommendedName>
        <fullName evidence="8">Cyclin N-terminal domain-containing protein</fullName>
    </recommendedName>
</protein>
<name>K0T3V1_THAOC</name>
<feature type="domain" description="Cyclin C-terminal" evidence="5">
    <location>
        <begin position="175"/>
        <end position="311"/>
    </location>
</feature>
<dbReference type="CDD" id="cd20537">
    <property type="entry name" value="CYCLIN_CCNO-like_rpt2"/>
    <property type="match status" value="1"/>
</dbReference>
<dbReference type="AlphaFoldDB" id="K0T3V1"/>
<dbReference type="Pfam" id="PF00134">
    <property type="entry name" value="Cyclin_N"/>
    <property type="match status" value="1"/>
</dbReference>
<evidence type="ECO:0000313" key="6">
    <source>
        <dbReference type="EMBL" id="EJK71784.1"/>
    </source>
</evidence>
<gene>
    <name evidence="6" type="ORF">THAOC_06745</name>
</gene>
<evidence type="ECO:0008006" key="8">
    <source>
        <dbReference type="Google" id="ProtNLM"/>
    </source>
</evidence>
<feature type="domain" description="Cyclin-like" evidence="4">
    <location>
        <begin position="183"/>
        <end position="276"/>
    </location>
</feature>
<evidence type="ECO:0000256" key="1">
    <source>
        <dbReference type="ARBA" id="ARBA00023127"/>
    </source>
</evidence>
<dbReference type="EMBL" id="AGNL01006796">
    <property type="protein sequence ID" value="EJK71784.1"/>
    <property type="molecule type" value="Genomic_DNA"/>
</dbReference>
<accession>K0T3V1</accession>
<evidence type="ECO:0000313" key="7">
    <source>
        <dbReference type="Proteomes" id="UP000266841"/>
    </source>
</evidence>
<reference evidence="6 7" key="1">
    <citation type="journal article" date="2012" name="Genome Biol.">
        <title>Genome and low-iron response of an oceanic diatom adapted to chronic iron limitation.</title>
        <authorList>
            <person name="Lommer M."/>
            <person name="Specht M."/>
            <person name="Roy A.S."/>
            <person name="Kraemer L."/>
            <person name="Andreson R."/>
            <person name="Gutowska M.A."/>
            <person name="Wolf J."/>
            <person name="Bergner S.V."/>
            <person name="Schilhabel M.B."/>
            <person name="Klostermeier U.C."/>
            <person name="Beiko R.G."/>
            <person name="Rosenstiel P."/>
            <person name="Hippler M."/>
            <person name="Laroche J."/>
        </authorList>
    </citation>
    <scope>NUCLEOTIDE SEQUENCE [LARGE SCALE GENOMIC DNA]</scope>
    <source>
        <strain evidence="6 7">CCMP1005</strain>
    </source>
</reference>
<dbReference type="Proteomes" id="UP000266841">
    <property type="component" value="Unassembled WGS sequence"/>
</dbReference>
<sequence>MGFNYSQTREDVMEEISDRIKILRRNEATTYKIPDYLSAEWQRKLIDLTLAAHPDSESARQQAEGSSERSYINELWREKICEWCYQVVDHFDFSREVVAVALAYLDQYLATRTVNRRIFQLAAMTALYLAIKLYEPGKLRMASLIDLSRGYFVADHVSTMEESMLQSLKWRVHPPTPFSFVRDLMRLVSGDLNSRTRHDVHELARFLTELSVCDYWFVTRKPSAMAMAAIINSLELQGPEKVDPRYKIEFLHRCVEVGMDIADDDEIISCYERLREMYIAGGYTPTLEEAVDTDTSGPNGADARIATVSPTNVVDGPMGDGNVSPDEDEDLEASCA</sequence>
<evidence type="ECO:0000259" key="5">
    <source>
        <dbReference type="SMART" id="SM01332"/>
    </source>
</evidence>
<keyword evidence="1 2" id="KW-0195">Cyclin</keyword>
<dbReference type="Pfam" id="PF02984">
    <property type="entry name" value="Cyclin_C"/>
    <property type="match status" value="1"/>
</dbReference>
<comment type="caution">
    <text evidence="6">The sequence shown here is derived from an EMBL/GenBank/DDBJ whole genome shotgun (WGS) entry which is preliminary data.</text>
</comment>
<feature type="domain" description="Cyclin-like" evidence="4">
    <location>
        <begin position="82"/>
        <end position="166"/>
    </location>
</feature>
<feature type="region of interest" description="Disordered" evidence="3">
    <location>
        <begin position="290"/>
        <end position="336"/>
    </location>
</feature>
<dbReference type="FunFam" id="1.10.472.10:FF:000093">
    <property type="entry name" value="Predicted protein"/>
    <property type="match status" value="1"/>
</dbReference>
<dbReference type="InterPro" id="IPR004367">
    <property type="entry name" value="Cyclin_C-dom"/>
</dbReference>
<dbReference type="eggNOG" id="KOG0653">
    <property type="taxonomic scope" value="Eukaryota"/>
</dbReference>
<evidence type="ECO:0000256" key="3">
    <source>
        <dbReference type="SAM" id="MobiDB-lite"/>
    </source>
</evidence>
<dbReference type="OrthoDB" id="41162at2759"/>
<dbReference type="SMART" id="SM00385">
    <property type="entry name" value="CYCLIN"/>
    <property type="match status" value="2"/>
</dbReference>
<comment type="similarity">
    <text evidence="2">Belongs to the cyclin family.</text>
</comment>
<dbReference type="OMA" id="YINELWR"/>
<dbReference type="PANTHER" id="PTHR10177">
    <property type="entry name" value="CYCLINS"/>
    <property type="match status" value="1"/>
</dbReference>
<dbReference type="SUPFAM" id="SSF47954">
    <property type="entry name" value="Cyclin-like"/>
    <property type="match status" value="2"/>
</dbReference>
<dbReference type="Gene3D" id="1.10.472.10">
    <property type="entry name" value="Cyclin-like"/>
    <property type="match status" value="2"/>
</dbReference>
<dbReference type="InterPro" id="IPR013763">
    <property type="entry name" value="Cyclin-like_dom"/>
</dbReference>
<dbReference type="InterPro" id="IPR036915">
    <property type="entry name" value="Cyclin-like_sf"/>
</dbReference>
<dbReference type="InterPro" id="IPR006671">
    <property type="entry name" value="Cyclin_N"/>
</dbReference>
<keyword evidence="7" id="KW-1185">Reference proteome</keyword>
<proteinExistence type="inferred from homology"/>
<organism evidence="6 7">
    <name type="scientific">Thalassiosira oceanica</name>
    <name type="common">Marine diatom</name>
    <dbReference type="NCBI Taxonomy" id="159749"/>
    <lineage>
        <taxon>Eukaryota</taxon>
        <taxon>Sar</taxon>
        <taxon>Stramenopiles</taxon>
        <taxon>Ochrophyta</taxon>
        <taxon>Bacillariophyta</taxon>
        <taxon>Coscinodiscophyceae</taxon>
        <taxon>Thalassiosirophycidae</taxon>
        <taxon>Thalassiosirales</taxon>
        <taxon>Thalassiosiraceae</taxon>
        <taxon>Thalassiosira</taxon>
    </lineage>
</organism>